<evidence type="ECO:0000313" key="11">
    <source>
        <dbReference type="Proteomes" id="UP000003288"/>
    </source>
</evidence>
<reference evidence="10 11" key="1">
    <citation type="journal article" date="2011" name="Stand. Genomic Sci.">
        <title>Draft genome sequence of Caminibacter mediatlanticus strain TB-2, an epsilonproteobacterium isolated from a deep-sea hydrothermal vent.</title>
        <authorList>
            <person name="Giovannelli D."/>
            <person name="Ferriera S."/>
            <person name="Johnson J."/>
            <person name="Kravitz S."/>
            <person name="Perez-Rodriguez I."/>
            <person name="Ricci J."/>
            <person name="O'Brien C."/>
            <person name="Voordeckers J.W."/>
            <person name="Bini E."/>
            <person name="Vetriani C."/>
        </authorList>
    </citation>
    <scope>NUCLEOTIDE SEQUENCE [LARGE SCALE GENOMIC DNA]</scope>
    <source>
        <strain evidence="10 11">TB-2</strain>
    </source>
</reference>
<dbReference type="PANTHER" id="PTHR30294">
    <property type="entry name" value="MEMBRANE COMPONENT OF ABC TRANSPORTER YHHJ-RELATED"/>
    <property type="match status" value="1"/>
</dbReference>
<evidence type="ECO:0000256" key="4">
    <source>
        <dbReference type="ARBA" id="ARBA00022475"/>
    </source>
</evidence>
<keyword evidence="4" id="KW-1003">Cell membrane</keyword>
<comment type="caution">
    <text evidence="10">The sequence shown here is derived from an EMBL/GenBank/DDBJ whole genome shotgun (WGS) entry which is preliminary data.</text>
</comment>
<dbReference type="InterPro" id="IPR047817">
    <property type="entry name" value="ABC2_TM_bact-type"/>
</dbReference>
<feature type="transmembrane region" description="Helical" evidence="8">
    <location>
        <begin position="322"/>
        <end position="344"/>
    </location>
</feature>
<accession>A0AAI9AG21</accession>
<keyword evidence="5 8" id="KW-0812">Transmembrane</keyword>
<feature type="transmembrane region" description="Helical" evidence="8">
    <location>
        <begin position="12"/>
        <end position="34"/>
    </location>
</feature>
<evidence type="ECO:0000256" key="1">
    <source>
        <dbReference type="ARBA" id="ARBA00004651"/>
    </source>
</evidence>
<evidence type="ECO:0000259" key="9">
    <source>
        <dbReference type="PROSITE" id="PS51012"/>
    </source>
</evidence>
<evidence type="ECO:0000313" key="10">
    <source>
        <dbReference type="EMBL" id="EDM22977.1"/>
    </source>
</evidence>
<proteinExistence type="inferred from homology"/>
<evidence type="ECO:0000256" key="2">
    <source>
        <dbReference type="ARBA" id="ARBA00007783"/>
    </source>
</evidence>
<feature type="transmembrane region" description="Helical" evidence="8">
    <location>
        <begin position="280"/>
        <end position="302"/>
    </location>
</feature>
<dbReference type="GO" id="GO:0140359">
    <property type="term" value="F:ABC-type transporter activity"/>
    <property type="evidence" value="ECO:0007669"/>
    <property type="project" value="InterPro"/>
</dbReference>
<protein>
    <submittedName>
        <fullName evidence="10">ABC-2</fullName>
    </submittedName>
</protein>
<gene>
    <name evidence="10" type="ORF">CMTB2_04242</name>
</gene>
<organism evidence="10 11">
    <name type="scientific">Caminibacter mediatlanticus TB-2</name>
    <dbReference type="NCBI Taxonomy" id="391592"/>
    <lineage>
        <taxon>Bacteria</taxon>
        <taxon>Pseudomonadati</taxon>
        <taxon>Campylobacterota</taxon>
        <taxon>Epsilonproteobacteria</taxon>
        <taxon>Nautiliales</taxon>
        <taxon>Nautiliaceae</taxon>
        <taxon>Caminibacter</taxon>
    </lineage>
</organism>
<feature type="transmembrane region" description="Helical" evidence="8">
    <location>
        <begin position="238"/>
        <end position="259"/>
    </location>
</feature>
<feature type="transmembrane region" description="Helical" evidence="8">
    <location>
        <begin position="156"/>
        <end position="180"/>
    </location>
</feature>
<feature type="transmembrane region" description="Helical" evidence="8">
    <location>
        <begin position="201"/>
        <end position="226"/>
    </location>
</feature>
<keyword evidence="3" id="KW-0813">Transport</keyword>
<dbReference type="InterPro" id="IPR051449">
    <property type="entry name" value="ABC-2_transporter_component"/>
</dbReference>
<dbReference type="RefSeq" id="WP_007475552.1">
    <property type="nucleotide sequence ID" value="NZ_ABCJ01000013.1"/>
</dbReference>
<evidence type="ECO:0000256" key="7">
    <source>
        <dbReference type="ARBA" id="ARBA00023136"/>
    </source>
</evidence>
<keyword evidence="7 8" id="KW-0472">Membrane</keyword>
<dbReference type="PROSITE" id="PS51012">
    <property type="entry name" value="ABC_TM2"/>
    <property type="match status" value="1"/>
</dbReference>
<sequence length="351" mass="40244">MISIIIKEFLQFFRNKGLVLFILYAFTLDIYIAATGIKIKPQNIGVGILDYTNKGISTKIISHLHKPEFKKPIYFYNENELKKAIYNKKIMIGLIFDNDFDKTMHLKIIADATAASQAQMAIIYLQNILYNLLPKEKLRLDIASHKLFNQNSNTPWFMGLSEFMSVVTMIILILSAITFVKEKEKGTWDIMLLTPIDSKKIIFAKLLSQMLIISIFMVIAIGIIIFKVLNTPINGNLFLFFIASFIFFFALSGIGLFIASISNTILEVGQYSGIIMMPMIFLSGAWTPVYSMNIVNQFLAYFSPLYYYIEITQDIFFRGSEIYILIPKLLMLTLIGIVLFYLGYRKIGKLF</sequence>
<evidence type="ECO:0000256" key="3">
    <source>
        <dbReference type="ARBA" id="ARBA00022448"/>
    </source>
</evidence>
<evidence type="ECO:0000256" key="6">
    <source>
        <dbReference type="ARBA" id="ARBA00022989"/>
    </source>
</evidence>
<dbReference type="EMBL" id="ABCJ01000013">
    <property type="protein sequence ID" value="EDM22977.1"/>
    <property type="molecule type" value="Genomic_DNA"/>
</dbReference>
<dbReference type="Proteomes" id="UP000003288">
    <property type="component" value="Unassembled WGS sequence"/>
</dbReference>
<dbReference type="AlphaFoldDB" id="A0AAI9AG21"/>
<name>A0AAI9AG21_9BACT</name>
<dbReference type="GO" id="GO:0005886">
    <property type="term" value="C:plasma membrane"/>
    <property type="evidence" value="ECO:0007669"/>
    <property type="project" value="UniProtKB-SubCell"/>
</dbReference>
<dbReference type="PANTHER" id="PTHR30294:SF47">
    <property type="entry name" value="INNER MEMBRANE TRANSPORT PERMEASE YHHJ"/>
    <property type="match status" value="1"/>
</dbReference>
<evidence type="ECO:0000256" key="5">
    <source>
        <dbReference type="ARBA" id="ARBA00022692"/>
    </source>
</evidence>
<feature type="domain" description="ABC transmembrane type-2" evidence="9">
    <location>
        <begin position="118"/>
        <end position="350"/>
    </location>
</feature>
<dbReference type="InterPro" id="IPR013525">
    <property type="entry name" value="ABC2_TM"/>
</dbReference>
<dbReference type="Pfam" id="PF12698">
    <property type="entry name" value="ABC2_membrane_3"/>
    <property type="match status" value="1"/>
</dbReference>
<evidence type="ECO:0000256" key="8">
    <source>
        <dbReference type="SAM" id="Phobius"/>
    </source>
</evidence>
<comment type="subcellular location">
    <subcellularLocation>
        <location evidence="1">Cell membrane</location>
        <topology evidence="1">Multi-pass membrane protein</topology>
    </subcellularLocation>
</comment>
<keyword evidence="6 8" id="KW-1133">Transmembrane helix</keyword>
<comment type="similarity">
    <text evidence="2">Belongs to the ABC-2 integral membrane protein family.</text>
</comment>